<keyword evidence="3" id="KW-0812">Transmembrane</keyword>
<evidence type="ECO:0000256" key="5">
    <source>
        <dbReference type="ARBA" id="ARBA00022824"/>
    </source>
</evidence>
<dbReference type="GO" id="GO:0004573">
    <property type="term" value="F:Glc3Man9GlcNAc2 oligosaccharide glucosidase activity"/>
    <property type="evidence" value="ECO:0007669"/>
    <property type="project" value="UniProtKB-UniRule"/>
</dbReference>
<evidence type="ECO:0000259" key="16">
    <source>
        <dbReference type="Pfam" id="PF16923"/>
    </source>
</evidence>
<keyword evidence="6" id="KW-0735">Signal-anchor</keyword>
<keyword evidence="8" id="KW-0472">Membrane</keyword>
<keyword evidence="18" id="KW-1185">Reference proteome</keyword>
<protein>
    <recommendedName>
        <fullName evidence="11 12">Mannosyl-oligosaccharide glucosidase</fullName>
        <ecNumber evidence="11 12">3.2.1.106</ecNumber>
    </recommendedName>
</protein>
<dbReference type="InterPro" id="IPR031631">
    <property type="entry name" value="Glyco_hydro_63N"/>
</dbReference>
<evidence type="ECO:0000256" key="2">
    <source>
        <dbReference type="ARBA" id="ARBA00010833"/>
    </source>
</evidence>
<dbReference type="FunCoup" id="A0A067Q035">
    <property type="interactions" value="408"/>
</dbReference>
<accession>A0A067Q035</accession>
<evidence type="ECO:0000313" key="18">
    <source>
        <dbReference type="Proteomes" id="UP000027265"/>
    </source>
</evidence>
<dbReference type="EC" id="3.2.1.106" evidence="11 12"/>
<keyword evidence="10 12" id="KW-0326">Glycosidase</keyword>
<dbReference type="STRING" id="933084.A0A067Q035"/>
<comment type="similarity">
    <text evidence="2 12">Belongs to the glycosyl hydrolase 63 family.</text>
</comment>
<comment type="function">
    <text evidence="12">Cleaves the distal alpha 1,2-linked glucose residue from the Glc(3)Man(9)GlcNAc(2) oligosaccharide precursor.</text>
</comment>
<dbReference type="Proteomes" id="UP000027265">
    <property type="component" value="Unassembled WGS sequence"/>
</dbReference>
<evidence type="ECO:0000256" key="10">
    <source>
        <dbReference type="ARBA" id="ARBA00023295"/>
    </source>
</evidence>
<dbReference type="Gene3D" id="1.50.10.10">
    <property type="match status" value="1"/>
</dbReference>
<keyword evidence="5 12" id="KW-0256">Endoplasmic reticulum</keyword>
<dbReference type="InterPro" id="IPR008928">
    <property type="entry name" value="6-hairpin_glycosidase_sf"/>
</dbReference>
<evidence type="ECO:0000256" key="13">
    <source>
        <dbReference type="SAM" id="MobiDB-lite"/>
    </source>
</evidence>
<evidence type="ECO:0000256" key="4">
    <source>
        <dbReference type="ARBA" id="ARBA00022801"/>
    </source>
</evidence>
<dbReference type="HOGENOM" id="CLU_007380_1_0_1"/>
<evidence type="ECO:0000256" key="9">
    <source>
        <dbReference type="ARBA" id="ARBA00023180"/>
    </source>
</evidence>
<reference evidence="18" key="1">
    <citation type="journal article" date="2014" name="Proc. Natl. Acad. Sci. U.S.A.">
        <title>Extensive sampling of basidiomycete genomes demonstrates inadequacy of the white-rot/brown-rot paradigm for wood decay fungi.</title>
        <authorList>
            <person name="Riley R."/>
            <person name="Salamov A.A."/>
            <person name="Brown D.W."/>
            <person name="Nagy L.G."/>
            <person name="Floudas D."/>
            <person name="Held B.W."/>
            <person name="Levasseur A."/>
            <person name="Lombard V."/>
            <person name="Morin E."/>
            <person name="Otillar R."/>
            <person name="Lindquist E.A."/>
            <person name="Sun H."/>
            <person name="LaButti K.M."/>
            <person name="Schmutz J."/>
            <person name="Jabbour D."/>
            <person name="Luo H."/>
            <person name="Baker S.E."/>
            <person name="Pisabarro A.G."/>
            <person name="Walton J.D."/>
            <person name="Blanchette R.A."/>
            <person name="Henrissat B."/>
            <person name="Martin F."/>
            <person name="Cullen D."/>
            <person name="Hibbett D.S."/>
            <person name="Grigoriev I.V."/>
        </authorList>
    </citation>
    <scope>NUCLEOTIDE SEQUENCE [LARGE SCALE GENOMIC DNA]</scope>
    <source>
        <strain evidence="18">MUCL 33604</strain>
    </source>
</reference>
<evidence type="ECO:0000259" key="15">
    <source>
        <dbReference type="Pfam" id="PF03200"/>
    </source>
</evidence>
<dbReference type="InterPro" id="IPR038518">
    <property type="entry name" value="Glyco_hydro_63N_sf"/>
</dbReference>
<dbReference type="PANTHER" id="PTHR10412:SF11">
    <property type="entry name" value="MANNOSYL-OLIGOSACCHARIDE GLUCOSIDASE"/>
    <property type="match status" value="1"/>
</dbReference>
<evidence type="ECO:0000256" key="11">
    <source>
        <dbReference type="ARBA" id="ARBA00038888"/>
    </source>
</evidence>
<dbReference type="EMBL" id="KL197715">
    <property type="protein sequence ID" value="KDQ59490.1"/>
    <property type="molecule type" value="Genomic_DNA"/>
</dbReference>
<comment type="subcellular location">
    <subcellularLocation>
        <location evidence="1 12">Endoplasmic reticulum membrane</location>
        <topology evidence="1 12">Single-pass type II membrane protein</topology>
    </subcellularLocation>
</comment>
<keyword evidence="4 12" id="KW-0378">Hydrolase</keyword>
<feature type="chain" id="PRO_5001643602" description="Mannosyl-oligosaccharide glucosidase" evidence="14">
    <location>
        <begin position="23"/>
        <end position="817"/>
    </location>
</feature>
<keyword evidence="14" id="KW-0732">Signal</keyword>
<feature type="domain" description="Glycosyl hydrolase family 63 N-terminal" evidence="16">
    <location>
        <begin position="31"/>
        <end position="256"/>
    </location>
</feature>
<proteinExistence type="inferred from homology"/>
<dbReference type="GO" id="GO:0009311">
    <property type="term" value="P:oligosaccharide metabolic process"/>
    <property type="evidence" value="ECO:0007669"/>
    <property type="project" value="UniProtKB-UniRule"/>
</dbReference>
<dbReference type="AlphaFoldDB" id="A0A067Q035"/>
<name>A0A067Q035_9AGAM</name>
<evidence type="ECO:0000256" key="3">
    <source>
        <dbReference type="ARBA" id="ARBA00022692"/>
    </source>
</evidence>
<dbReference type="Gene3D" id="2.70.98.110">
    <property type="entry name" value="Glycosyl hydrolase family 63, N-terminal domain"/>
    <property type="match status" value="1"/>
</dbReference>
<dbReference type="InterPro" id="IPR012341">
    <property type="entry name" value="6hp_glycosidase-like_sf"/>
</dbReference>
<comment type="catalytic activity">
    <reaction evidence="12">
        <text>N(4)-(alpha-D-Glc-(1-&gt;2)-alpha-D-Glc-(1-&gt;3)-alpha-D-Glc-(1-&gt;3)-alpha-D-Man-(1-&gt;2)-alpha-D-Man-(1-&gt;2)-alpha-D-Man-(1-&gt;3)-[alpha-D-Man-(1-&gt;2)-alpha-D-Man-(1-&gt;3)-[alpha-D-Man-(1-&gt;2)-alpha-D-Man-(1-&gt;6)]-alpha-D-Man-(1-&gt;6)]-beta-D-Man-(1-&gt;4)-beta-D-GlcNAc-(1-&gt;4)-beta-D-GlcNAc)-L-asparaginyl-[protein] + H2O = N(4)-(alpha-D-Glc-(1-&gt;3)-alpha-D-Glc-(1-&gt;3)-alpha-D-Man-(1-&gt;2)-alpha-D-Man-(1-&gt;2)-alpha-D-Man-(1-&gt;3)-[alpha-D-Man-(1-&gt;2)-alpha-D-Man-(1-&gt;3)-[alpha-D-Man-(1-&gt;2)-alpha-D-Man-(1-&gt;6)]-alpha-D-Man-(1-&gt;6)]-beta-D-Man-(1-&gt;4)-beta-D-GlcNAc-(1-&gt;4)-beta-D-GlcNAc)-L-asparaginyl-[protein] + beta-D-glucose</text>
        <dbReference type="Rhea" id="RHEA:55988"/>
        <dbReference type="Rhea" id="RHEA-COMP:12806"/>
        <dbReference type="Rhea" id="RHEA-COMP:14355"/>
        <dbReference type="ChEBI" id="CHEBI:15377"/>
        <dbReference type="ChEBI" id="CHEBI:15903"/>
        <dbReference type="ChEBI" id="CHEBI:59082"/>
        <dbReference type="ChEBI" id="CHEBI:132537"/>
        <dbReference type="EC" id="3.2.1.106"/>
    </reaction>
</comment>
<evidence type="ECO:0000256" key="1">
    <source>
        <dbReference type="ARBA" id="ARBA00004648"/>
    </source>
</evidence>
<feature type="signal peptide" evidence="14">
    <location>
        <begin position="1"/>
        <end position="22"/>
    </location>
</feature>
<dbReference type="Pfam" id="PF03200">
    <property type="entry name" value="Glyco_hydro_63"/>
    <property type="match status" value="1"/>
</dbReference>
<feature type="domain" description="Glycosyl hydrolase family 63 C-terminal" evidence="15">
    <location>
        <begin position="300"/>
        <end position="815"/>
    </location>
</feature>
<evidence type="ECO:0000256" key="6">
    <source>
        <dbReference type="ARBA" id="ARBA00022968"/>
    </source>
</evidence>
<dbReference type="Pfam" id="PF16923">
    <property type="entry name" value="Glyco_hydro_63N"/>
    <property type="match status" value="1"/>
</dbReference>
<dbReference type="PANTHER" id="PTHR10412">
    <property type="entry name" value="MANNOSYL-OLIGOSACCHARIDE GLUCOSIDASE"/>
    <property type="match status" value="1"/>
</dbReference>
<dbReference type="GO" id="GO:0005789">
    <property type="term" value="C:endoplasmic reticulum membrane"/>
    <property type="evidence" value="ECO:0007669"/>
    <property type="project" value="UniProtKB-SubCell"/>
</dbReference>
<dbReference type="InterPro" id="IPR004888">
    <property type="entry name" value="Glycoside_hydrolase_63"/>
</dbReference>
<gene>
    <name evidence="17" type="ORF">JAAARDRAFT_623188</name>
</gene>
<dbReference type="InterPro" id="IPR031335">
    <property type="entry name" value="Glyco_hydro_63_C"/>
</dbReference>
<evidence type="ECO:0000256" key="8">
    <source>
        <dbReference type="ARBA" id="ARBA00023136"/>
    </source>
</evidence>
<organism evidence="17 18">
    <name type="scientific">Jaapia argillacea MUCL 33604</name>
    <dbReference type="NCBI Taxonomy" id="933084"/>
    <lineage>
        <taxon>Eukaryota</taxon>
        <taxon>Fungi</taxon>
        <taxon>Dikarya</taxon>
        <taxon>Basidiomycota</taxon>
        <taxon>Agaricomycotina</taxon>
        <taxon>Agaricomycetes</taxon>
        <taxon>Agaricomycetidae</taxon>
        <taxon>Jaapiales</taxon>
        <taxon>Jaapiaceae</taxon>
        <taxon>Jaapia</taxon>
    </lineage>
</organism>
<dbReference type="OrthoDB" id="410058at2759"/>
<evidence type="ECO:0000256" key="14">
    <source>
        <dbReference type="SAM" id="SignalP"/>
    </source>
</evidence>
<evidence type="ECO:0000256" key="7">
    <source>
        <dbReference type="ARBA" id="ARBA00022989"/>
    </source>
</evidence>
<keyword evidence="7" id="KW-1133">Transmembrane helix</keyword>
<sequence length="817" mass="91965">MRSQLLELLLWPLLLLAVPVLSLPSNNSDPSLLWGAYRPNLYFGLRPRLPQSLMTGLIWFNTIDYMSIRSARHACDQGDGIEGYSWTEFDPRKGGVQVLKDTPNNVKITTEFLKVPGGSNGGSWAARIRGEPINPAMPSRTSFIWYHGLEGLGGIDMETDEDENGLEGDINFSGSSPDLDDFTIRIVDDPKNQALTSGPHAHIFEDRIGKTHFAGFRIAPGQMWQAKDWITQNILKRAQGILEPYRDPSAGAPDPSFTLQLSDETLTGSNLFAIQKMFDGEFSFDVFFESASAGHKLDSSTLDEGIPALLSSFNTHFSTTFPLPASYSSLPTIQSFSKAITSNLMGGIGYFYGTSIVDRGFAYEWDQDDEADDDEEEGGGKVGGARLTEPRELLSATPSRSFFPRGFYWDEGFHLLHIGAWDNDLSLEILKDWINLIDEDGWVAREQILGEEARSRVPAEFQTQIPTNANPPTLTMAVTAFIARLKAFQRTSSTGPSDAELGMDHGMQIPIHPPSSDPLSQFAGNEYITNPELAQTYLRSIYTPLKRHYDWFRRTQRGQIKQYGRRARSRTEGYRWRGRSQTHVLTSGMDDYPRGSPSAGELHLDLISWMGFFSRTMREIAGFVGEREDEVSFGEIEKAILGNIDDLHWSEENQMYCDVGVNDEDESAHVCHKGYLSIFPFLLSLLPPSSPHLGPILDMVRDPDHLWSPYGLRSLSASHPEFGQGENYWKGPIWIQMNYLALKALHDTYAAEPGPYQERAREIYEELRKNVVDNVFKEYTRTGYVWEQYDSITGEGRRSHPFTGWTSLVSLILAEKY</sequence>
<dbReference type="InParanoid" id="A0A067Q035"/>
<keyword evidence="9" id="KW-0325">Glycoprotein</keyword>
<evidence type="ECO:0000256" key="12">
    <source>
        <dbReference type="RuleBase" id="RU368089"/>
    </source>
</evidence>
<dbReference type="SUPFAM" id="SSF48208">
    <property type="entry name" value="Six-hairpin glycosidases"/>
    <property type="match status" value="1"/>
</dbReference>
<dbReference type="GO" id="GO:0006487">
    <property type="term" value="P:protein N-linked glycosylation"/>
    <property type="evidence" value="ECO:0007669"/>
    <property type="project" value="UniProtKB-UniRule"/>
</dbReference>
<evidence type="ECO:0000313" key="17">
    <source>
        <dbReference type="EMBL" id="KDQ59490.1"/>
    </source>
</evidence>
<feature type="region of interest" description="Disordered" evidence="13">
    <location>
        <begin position="369"/>
        <end position="390"/>
    </location>
</feature>